<evidence type="ECO:0000313" key="1">
    <source>
        <dbReference type="EMBL" id="UXI68828.1"/>
    </source>
</evidence>
<reference evidence="1" key="1">
    <citation type="submission" date="2022-09" db="EMBL/GenBank/DDBJ databases">
        <title>Tahibacter sp. nov., isolated from a fresh water.</title>
        <authorList>
            <person name="Baek J.H."/>
            <person name="Lee J.K."/>
            <person name="Kim J.M."/>
            <person name="Jeon C.O."/>
        </authorList>
    </citation>
    <scope>NUCLEOTIDE SEQUENCE</scope>
    <source>
        <strain evidence="1">W38</strain>
    </source>
</reference>
<dbReference type="Proteomes" id="UP001064632">
    <property type="component" value="Chromosome"/>
</dbReference>
<sequence>MSAQRRRRRLPDAHDVALRAAMREGGSAAAVAVAARVIAAAAVFR</sequence>
<name>A0ABY6BFM3_9GAMM</name>
<proteinExistence type="predicted"/>
<dbReference type="RefSeq" id="WP_261695787.1">
    <property type="nucleotide sequence ID" value="NZ_CP104694.1"/>
</dbReference>
<organism evidence="1 2">
    <name type="scientific">Tahibacter amnicola</name>
    <dbReference type="NCBI Taxonomy" id="2976241"/>
    <lineage>
        <taxon>Bacteria</taxon>
        <taxon>Pseudomonadati</taxon>
        <taxon>Pseudomonadota</taxon>
        <taxon>Gammaproteobacteria</taxon>
        <taxon>Lysobacterales</taxon>
        <taxon>Rhodanobacteraceae</taxon>
        <taxon>Tahibacter</taxon>
    </lineage>
</organism>
<accession>A0ABY6BFM3</accession>
<evidence type="ECO:0000313" key="2">
    <source>
        <dbReference type="Proteomes" id="UP001064632"/>
    </source>
</evidence>
<gene>
    <name evidence="1" type="ORF">N4264_04005</name>
</gene>
<keyword evidence="2" id="KW-1185">Reference proteome</keyword>
<dbReference type="EMBL" id="CP104694">
    <property type="protein sequence ID" value="UXI68828.1"/>
    <property type="molecule type" value="Genomic_DNA"/>
</dbReference>
<protein>
    <submittedName>
        <fullName evidence="1">Uncharacterized protein</fullName>
    </submittedName>
</protein>